<evidence type="ECO:0000313" key="2">
    <source>
        <dbReference type="Proteomes" id="UP000095485"/>
    </source>
</evidence>
<dbReference type="GeneID" id="96228924"/>
<reference evidence="1 2" key="1">
    <citation type="submission" date="2015-09" db="EMBL/GenBank/DDBJ databases">
        <authorList>
            <consortium name="Pathogen Informatics"/>
        </authorList>
    </citation>
    <scope>NUCLEOTIDE SEQUENCE [LARGE SCALE GENOMIC DNA]</scope>
    <source>
        <strain evidence="1 2">2789STDY5834914</strain>
    </source>
</reference>
<dbReference type="EMBL" id="CZAY01000011">
    <property type="protein sequence ID" value="CUP64939.1"/>
    <property type="molecule type" value="Genomic_DNA"/>
</dbReference>
<proteinExistence type="predicted"/>
<dbReference type="AlphaFoldDB" id="A0A174Q4D4"/>
<dbReference type="InterPro" id="IPR027417">
    <property type="entry name" value="P-loop_NTPase"/>
</dbReference>
<evidence type="ECO:0000313" key="1">
    <source>
        <dbReference type="EMBL" id="CUP64939.1"/>
    </source>
</evidence>
<dbReference type="Gene3D" id="3.40.50.300">
    <property type="entry name" value="P-loop containing nucleotide triphosphate hydrolases"/>
    <property type="match status" value="1"/>
</dbReference>
<organism evidence="1 2">
    <name type="scientific">Dorea longicatena</name>
    <dbReference type="NCBI Taxonomy" id="88431"/>
    <lineage>
        <taxon>Bacteria</taxon>
        <taxon>Bacillati</taxon>
        <taxon>Bacillota</taxon>
        <taxon>Clostridia</taxon>
        <taxon>Lachnospirales</taxon>
        <taxon>Lachnospiraceae</taxon>
        <taxon>Dorea</taxon>
    </lineage>
</organism>
<accession>A0A174Q4D4</accession>
<sequence length="62" mass="6988">MVDNRTNYVRDISDLILDTYGNQIKIFPQSIPFSVRAAEISAEEISIFEHDPKGKVAAHIGR</sequence>
<dbReference type="Proteomes" id="UP000095485">
    <property type="component" value="Unassembled WGS sequence"/>
</dbReference>
<gene>
    <name evidence="1" type="ORF">ERS852526_01629</name>
</gene>
<name>A0A174Q4D4_9FIRM</name>
<protein>
    <submittedName>
        <fullName evidence="1">Uncharacterized protein</fullName>
    </submittedName>
</protein>
<dbReference type="RefSeq" id="WP_055283073.1">
    <property type="nucleotide sequence ID" value="NZ_CZAY01000011.1"/>
</dbReference>